<sequence>MSPFSTSVAPAALCLTAVALAGCASAPPADLPADPSIAPPPAPSDAERAEVERTYRDFWRITWNTTTDRSAEWDAEVRQVAGQELADQIATRSRDQLASGVQLYGAVVANVTSIEITGNHANVQDCQDASRAGQADVVSGAPKTVGIPRNPVRAALSKGTDTRWRVDRVEFPGGEC</sequence>
<dbReference type="Proteomes" id="UP000199398">
    <property type="component" value="Unassembled WGS sequence"/>
</dbReference>
<keyword evidence="5" id="KW-1185">Reference proteome</keyword>
<evidence type="ECO:0008006" key="6">
    <source>
        <dbReference type="Google" id="ProtNLM"/>
    </source>
</evidence>
<dbReference type="EMBL" id="RBXX01000002">
    <property type="protein sequence ID" value="RKT86400.1"/>
    <property type="molecule type" value="Genomic_DNA"/>
</dbReference>
<evidence type="ECO:0000313" key="3">
    <source>
        <dbReference type="EMBL" id="SFN67204.1"/>
    </source>
</evidence>
<accession>A0A1I5AXM7</accession>
<feature type="chain" id="PRO_5039233232" description="Mce-associated membrane protein" evidence="1">
    <location>
        <begin position="22"/>
        <end position="176"/>
    </location>
</feature>
<reference evidence="2 5" key="2">
    <citation type="submission" date="2018-10" db="EMBL/GenBank/DDBJ databases">
        <title>Sequencing the genomes of 1000 actinobacteria strains.</title>
        <authorList>
            <person name="Klenk H.-P."/>
        </authorList>
    </citation>
    <scope>NUCLEOTIDE SEQUENCE [LARGE SCALE GENOMIC DNA]</scope>
    <source>
        <strain evidence="2 5">DSM 45119</strain>
    </source>
</reference>
<dbReference type="AlphaFoldDB" id="A0A1I5AXM7"/>
<evidence type="ECO:0000313" key="5">
    <source>
        <dbReference type="Proteomes" id="UP000270697"/>
    </source>
</evidence>
<dbReference type="STRING" id="455193.SAMN05421805_10641"/>
<reference evidence="3 4" key="1">
    <citation type="submission" date="2016-10" db="EMBL/GenBank/DDBJ databases">
        <authorList>
            <person name="de Groot N.N."/>
        </authorList>
    </citation>
    <scope>NUCLEOTIDE SEQUENCE [LARGE SCALE GENOMIC DNA]</scope>
    <source>
        <strain evidence="3 4">CPCC 201259</strain>
    </source>
</reference>
<feature type="signal peptide" evidence="1">
    <location>
        <begin position="1"/>
        <end position="21"/>
    </location>
</feature>
<keyword evidence="1" id="KW-0732">Signal</keyword>
<proteinExistence type="predicted"/>
<evidence type="ECO:0000313" key="4">
    <source>
        <dbReference type="Proteomes" id="UP000199398"/>
    </source>
</evidence>
<dbReference type="EMBL" id="FOUP01000006">
    <property type="protein sequence ID" value="SFN67204.1"/>
    <property type="molecule type" value="Genomic_DNA"/>
</dbReference>
<gene>
    <name evidence="2" type="ORF">ATL45_4767</name>
    <name evidence="3" type="ORF">SAMN05421805_10641</name>
</gene>
<evidence type="ECO:0000313" key="2">
    <source>
        <dbReference type="EMBL" id="RKT86400.1"/>
    </source>
</evidence>
<organism evidence="3 4">
    <name type="scientific">Saccharopolyspora antimicrobica</name>
    <dbReference type="NCBI Taxonomy" id="455193"/>
    <lineage>
        <taxon>Bacteria</taxon>
        <taxon>Bacillati</taxon>
        <taxon>Actinomycetota</taxon>
        <taxon>Actinomycetes</taxon>
        <taxon>Pseudonocardiales</taxon>
        <taxon>Pseudonocardiaceae</taxon>
        <taxon>Saccharopolyspora</taxon>
    </lineage>
</organism>
<name>A0A1I5AXM7_9PSEU</name>
<evidence type="ECO:0000256" key="1">
    <source>
        <dbReference type="SAM" id="SignalP"/>
    </source>
</evidence>
<dbReference type="Proteomes" id="UP000270697">
    <property type="component" value="Unassembled WGS sequence"/>
</dbReference>
<protein>
    <recommendedName>
        <fullName evidence="6">Mce-associated membrane protein</fullName>
    </recommendedName>
</protein>